<keyword evidence="9 10" id="KW-0539">Nucleus</keyword>
<evidence type="ECO:0000256" key="5">
    <source>
        <dbReference type="ARBA" id="ARBA00023054"/>
    </source>
</evidence>
<evidence type="ECO:0000313" key="17">
    <source>
        <dbReference type="Proteomes" id="UP001293254"/>
    </source>
</evidence>
<keyword evidence="5 12" id="KW-0175">Coiled coil</keyword>
<dbReference type="CDD" id="cd14686">
    <property type="entry name" value="bZIP"/>
    <property type="match status" value="1"/>
</dbReference>
<keyword evidence="4" id="KW-0805">Transcription regulation</keyword>
<evidence type="ECO:0000256" key="13">
    <source>
        <dbReference type="SAM" id="MobiDB-lite"/>
    </source>
</evidence>
<keyword evidence="7 10" id="KW-0371">Homeobox</keyword>
<evidence type="ECO:0000259" key="15">
    <source>
        <dbReference type="PROSITE" id="PS50848"/>
    </source>
</evidence>
<dbReference type="PROSITE" id="PS50848">
    <property type="entry name" value="START"/>
    <property type="match status" value="1"/>
</dbReference>
<dbReference type="SMART" id="SM00234">
    <property type="entry name" value="START"/>
    <property type="match status" value="1"/>
</dbReference>
<dbReference type="Pfam" id="PF08670">
    <property type="entry name" value="MEKHLA"/>
    <property type="match status" value="1"/>
</dbReference>
<feature type="domain" description="Homeobox" evidence="14">
    <location>
        <begin position="22"/>
        <end position="86"/>
    </location>
</feature>
<feature type="region of interest" description="Disordered" evidence="13">
    <location>
        <begin position="1"/>
        <end position="22"/>
    </location>
</feature>
<dbReference type="PANTHER" id="PTHR45950:SF10">
    <property type="entry name" value="HOMEOBOX-LEUCINE ZIPPER PROTEIN REVOLUTA"/>
    <property type="match status" value="1"/>
</dbReference>
<dbReference type="InterPro" id="IPR009057">
    <property type="entry name" value="Homeodomain-like_sf"/>
</dbReference>
<dbReference type="GO" id="GO:0008289">
    <property type="term" value="F:lipid binding"/>
    <property type="evidence" value="ECO:0007669"/>
    <property type="project" value="InterPro"/>
</dbReference>
<dbReference type="Gene3D" id="1.10.10.60">
    <property type="entry name" value="Homeodomain-like"/>
    <property type="match status" value="1"/>
</dbReference>
<dbReference type="Proteomes" id="UP001293254">
    <property type="component" value="Unassembled WGS sequence"/>
</dbReference>
<comment type="subcellular location">
    <subcellularLocation>
        <location evidence="1 10 11">Nucleus</location>
    </subcellularLocation>
</comment>
<dbReference type="GO" id="GO:0003677">
    <property type="term" value="F:DNA binding"/>
    <property type="evidence" value="ECO:0007669"/>
    <property type="project" value="UniProtKB-UniRule"/>
</dbReference>
<evidence type="ECO:0000256" key="2">
    <source>
        <dbReference type="ARBA" id="ARBA00010338"/>
    </source>
</evidence>
<organism evidence="16 17">
    <name type="scientific">Sesamum alatum</name>
    <dbReference type="NCBI Taxonomy" id="300844"/>
    <lineage>
        <taxon>Eukaryota</taxon>
        <taxon>Viridiplantae</taxon>
        <taxon>Streptophyta</taxon>
        <taxon>Embryophyta</taxon>
        <taxon>Tracheophyta</taxon>
        <taxon>Spermatophyta</taxon>
        <taxon>Magnoliopsida</taxon>
        <taxon>eudicotyledons</taxon>
        <taxon>Gunneridae</taxon>
        <taxon>Pentapetalae</taxon>
        <taxon>asterids</taxon>
        <taxon>lamiids</taxon>
        <taxon>Lamiales</taxon>
        <taxon>Pedaliaceae</taxon>
        <taxon>Sesamum</taxon>
    </lineage>
</organism>
<dbReference type="GO" id="GO:0030154">
    <property type="term" value="P:cell differentiation"/>
    <property type="evidence" value="ECO:0007669"/>
    <property type="project" value="UniProtKB-KW"/>
</dbReference>
<dbReference type="InterPro" id="IPR044830">
    <property type="entry name" value="HD-Zip_III"/>
</dbReference>
<sequence length="847" mass="93687">MERTELAVGEGSRRGRGVRRGRQEGGRYARYTEEQIEVLEKVYAECSNPNYYRRAQIMQEQPILRGINTKQLKIWFQNRRHSRNSGSRVSLLTMEGAEILQTSLVRCREKQKKENGNLALENKKLAVANKMLRQENDGLQKKLAQILCENDHLRNQVITLTSTVTTYNLGRQPEANGPQHPIRIGDNSSLLSLAEETRKEFLSKASGTAVNWIPVPGLKLHNPESTGTIYVSTTCIGVAARACVTIPLEPIKIIEILKDRLCWSRSCRNMDVVAKYPVENGGTIELIYTQYYAPTIMACARDFWTLRYTSILDDGSLVVCEQSMSGSDGAPSSPIALEFVRGRMLASGYLIRQGEGGSTIDLLDHLDLEASSVPQVVRPLYESSELMAKQMIISALHYIEHVGNETNGTHPYACREDPAFLRSVSRRLCRGFNDAVNCFSEDGWTLMNVSASDDMIMSIKRTASFGVCANYDSIICVKASLQLQNVIPANLVRFLKEHRSAWMDFNFADYSVAFSKAACFAYPGPNTHNLSGTPVMLGHTNHEDEELEVIRFECSGDNQHVSSGDLYHLQVITGMDDTGFGACAELIFAPIDRTIPNDAALLCSGFRIFLLGSNTGEDTGSSNIAPNISPPSSMLIVGFQFPSETDHQEEVAVMARQYVKRVISSVKNISQGIMSSGSNPVMNSHEPNPALGLKITPESTYFVNLADLLCQSYRSTLGVDMVGFNCESTDSMLEQIHHHHYAILCFSLTSLSVCLYANQAALNMLETTLDNLHMLTVDRILDGSNNLSLLSVLPTIMHQGYAILPPGNCLSVTNRCVSYAQAVVWKVLALDGSVHCLALALIDWSCV</sequence>
<dbReference type="SUPFAM" id="SSF46689">
    <property type="entry name" value="Homeodomain-like"/>
    <property type="match status" value="1"/>
</dbReference>
<comment type="similarity">
    <text evidence="2">Belongs to the HD-ZIP homeobox family. Class III subfamily.</text>
</comment>
<evidence type="ECO:0000256" key="1">
    <source>
        <dbReference type="ARBA" id="ARBA00004123"/>
    </source>
</evidence>
<dbReference type="SMART" id="SM00389">
    <property type="entry name" value="HOX"/>
    <property type="match status" value="1"/>
</dbReference>
<comment type="caution">
    <text evidence="16">The sequence shown here is derived from an EMBL/GenBank/DDBJ whole genome shotgun (WGS) entry which is preliminary data.</text>
</comment>
<dbReference type="InterPro" id="IPR013978">
    <property type="entry name" value="MEKHLA"/>
</dbReference>
<feature type="domain" description="START" evidence="15">
    <location>
        <begin position="183"/>
        <end position="384"/>
    </location>
</feature>
<reference evidence="16" key="1">
    <citation type="submission" date="2020-06" db="EMBL/GenBank/DDBJ databases">
        <authorList>
            <person name="Li T."/>
            <person name="Hu X."/>
            <person name="Zhang T."/>
            <person name="Song X."/>
            <person name="Zhang H."/>
            <person name="Dai N."/>
            <person name="Sheng W."/>
            <person name="Hou X."/>
            <person name="Wei L."/>
        </authorList>
    </citation>
    <scope>NUCLEOTIDE SEQUENCE</scope>
    <source>
        <strain evidence="16">3651</strain>
        <tissue evidence="16">Leaf</tissue>
    </source>
</reference>
<feature type="coiled-coil region" evidence="12">
    <location>
        <begin position="122"/>
        <end position="156"/>
    </location>
</feature>
<feature type="DNA-binding region" description="Homeobox" evidence="10">
    <location>
        <begin position="24"/>
        <end position="87"/>
    </location>
</feature>
<evidence type="ECO:0000256" key="4">
    <source>
        <dbReference type="ARBA" id="ARBA00023015"/>
    </source>
</evidence>
<protein>
    <submittedName>
        <fullName evidence="16">Homeobox-leucine zipper protein REVOLUTA</fullName>
    </submittedName>
</protein>
<dbReference type="Pfam" id="PF01852">
    <property type="entry name" value="START"/>
    <property type="match status" value="1"/>
</dbReference>
<dbReference type="AlphaFoldDB" id="A0AAE1YUM0"/>
<evidence type="ECO:0000256" key="7">
    <source>
        <dbReference type="ARBA" id="ARBA00023155"/>
    </source>
</evidence>
<evidence type="ECO:0000256" key="6">
    <source>
        <dbReference type="ARBA" id="ARBA00023125"/>
    </source>
</evidence>
<dbReference type="GO" id="GO:0005634">
    <property type="term" value="C:nucleus"/>
    <property type="evidence" value="ECO:0007669"/>
    <property type="project" value="UniProtKB-SubCell"/>
</dbReference>
<evidence type="ECO:0000256" key="12">
    <source>
        <dbReference type="SAM" id="Coils"/>
    </source>
</evidence>
<keyword evidence="6 10" id="KW-0238">DNA-binding</keyword>
<dbReference type="CDD" id="cd00086">
    <property type="entry name" value="homeodomain"/>
    <property type="match status" value="1"/>
</dbReference>
<evidence type="ECO:0000256" key="8">
    <source>
        <dbReference type="ARBA" id="ARBA00023163"/>
    </source>
</evidence>
<keyword evidence="8" id="KW-0804">Transcription</keyword>
<dbReference type="SUPFAM" id="SSF55961">
    <property type="entry name" value="Bet v1-like"/>
    <property type="match status" value="1"/>
</dbReference>
<keyword evidence="3" id="KW-0221">Differentiation</keyword>
<reference evidence="16" key="2">
    <citation type="journal article" date="2024" name="Plant">
        <title>Genomic evolution and insights into agronomic trait innovations of Sesamum species.</title>
        <authorList>
            <person name="Miao H."/>
            <person name="Wang L."/>
            <person name="Qu L."/>
            <person name="Liu H."/>
            <person name="Sun Y."/>
            <person name="Le M."/>
            <person name="Wang Q."/>
            <person name="Wei S."/>
            <person name="Zheng Y."/>
            <person name="Lin W."/>
            <person name="Duan Y."/>
            <person name="Cao H."/>
            <person name="Xiong S."/>
            <person name="Wang X."/>
            <person name="Wei L."/>
            <person name="Li C."/>
            <person name="Ma Q."/>
            <person name="Ju M."/>
            <person name="Zhao R."/>
            <person name="Li G."/>
            <person name="Mu C."/>
            <person name="Tian Q."/>
            <person name="Mei H."/>
            <person name="Zhang T."/>
            <person name="Gao T."/>
            <person name="Zhang H."/>
        </authorList>
    </citation>
    <scope>NUCLEOTIDE SEQUENCE</scope>
    <source>
        <strain evidence="16">3651</strain>
    </source>
</reference>
<dbReference type="InterPro" id="IPR002913">
    <property type="entry name" value="START_lipid-bd_dom"/>
</dbReference>
<dbReference type="InterPro" id="IPR023393">
    <property type="entry name" value="START-like_dom_sf"/>
</dbReference>
<dbReference type="Pfam" id="PF00046">
    <property type="entry name" value="Homeodomain"/>
    <property type="match status" value="1"/>
</dbReference>
<accession>A0AAE1YUM0</accession>
<evidence type="ECO:0000256" key="10">
    <source>
        <dbReference type="PROSITE-ProRule" id="PRU00108"/>
    </source>
</evidence>
<dbReference type="GO" id="GO:0003700">
    <property type="term" value="F:DNA-binding transcription factor activity"/>
    <property type="evidence" value="ECO:0007669"/>
    <property type="project" value="InterPro"/>
</dbReference>
<evidence type="ECO:0000256" key="9">
    <source>
        <dbReference type="ARBA" id="ARBA00023242"/>
    </source>
</evidence>
<dbReference type="Gene3D" id="3.30.530.20">
    <property type="match status" value="1"/>
</dbReference>
<evidence type="ECO:0000256" key="3">
    <source>
        <dbReference type="ARBA" id="ARBA00022782"/>
    </source>
</evidence>
<dbReference type="PANTHER" id="PTHR45950">
    <property type="entry name" value="HOMEOBOX-LEUCINE ZIPPER PROTEIN ATHB-14"/>
    <property type="match status" value="1"/>
</dbReference>
<gene>
    <name evidence="16" type="ORF">Salat_0764000</name>
</gene>
<evidence type="ECO:0000256" key="11">
    <source>
        <dbReference type="RuleBase" id="RU000682"/>
    </source>
</evidence>
<evidence type="ECO:0000259" key="14">
    <source>
        <dbReference type="PROSITE" id="PS50071"/>
    </source>
</evidence>
<dbReference type="InterPro" id="IPR001356">
    <property type="entry name" value="HD"/>
</dbReference>
<evidence type="ECO:0000313" key="16">
    <source>
        <dbReference type="EMBL" id="KAK4436003.1"/>
    </source>
</evidence>
<dbReference type="PROSITE" id="PS50071">
    <property type="entry name" value="HOMEOBOX_2"/>
    <property type="match status" value="1"/>
</dbReference>
<keyword evidence="17" id="KW-1185">Reference proteome</keyword>
<dbReference type="EMBL" id="JACGWO010000002">
    <property type="protein sequence ID" value="KAK4436003.1"/>
    <property type="molecule type" value="Genomic_DNA"/>
</dbReference>
<proteinExistence type="inferred from homology"/>
<name>A0AAE1YUM0_9LAMI</name>